<sequence length="99" mass="10591">MGASHDALVSCDCHGTGVCEIKCPESKQHEVSLKMCAGQPGFCLIREGELCGFWVYDLSVTTLSAWCHSLTDFGPSKPDSGLDVEGEDGRLDKCLARPG</sequence>
<keyword evidence="2" id="KW-1185">Reference proteome</keyword>
<dbReference type="AlphaFoldDB" id="A0AAV2LQ69"/>
<protein>
    <recommendedName>
        <fullName evidence="3">YqaJ viral recombinase domain-containing protein</fullName>
    </recommendedName>
</protein>
<proteinExistence type="predicted"/>
<gene>
    <name evidence="1" type="ORF">KC01_LOCUS31977</name>
</gene>
<evidence type="ECO:0000313" key="1">
    <source>
        <dbReference type="EMBL" id="CAL1604475.1"/>
    </source>
</evidence>
<dbReference type="Proteomes" id="UP001497482">
    <property type="component" value="Chromosome 4"/>
</dbReference>
<accession>A0AAV2LQ69</accession>
<dbReference type="EMBL" id="OZ035826">
    <property type="protein sequence ID" value="CAL1604475.1"/>
    <property type="molecule type" value="Genomic_DNA"/>
</dbReference>
<evidence type="ECO:0008006" key="3">
    <source>
        <dbReference type="Google" id="ProtNLM"/>
    </source>
</evidence>
<evidence type="ECO:0000313" key="2">
    <source>
        <dbReference type="Proteomes" id="UP001497482"/>
    </source>
</evidence>
<name>A0AAV2LQ69_KNICA</name>
<reference evidence="1 2" key="1">
    <citation type="submission" date="2024-04" db="EMBL/GenBank/DDBJ databases">
        <authorList>
            <person name="Waldvogel A.-M."/>
            <person name="Schoenle A."/>
        </authorList>
    </citation>
    <scope>NUCLEOTIDE SEQUENCE [LARGE SCALE GENOMIC DNA]</scope>
</reference>
<organism evidence="1 2">
    <name type="scientific">Knipowitschia caucasica</name>
    <name type="common">Caucasian dwarf goby</name>
    <name type="synonym">Pomatoschistus caucasicus</name>
    <dbReference type="NCBI Taxonomy" id="637954"/>
    <lineage>
        <taxon>Eukaryota</taxon>
        <taxon>Metazoa</taxon>
        <taxon>Chordata</taxon>
        <taxon>Craniata</taxon>
        <taxon>Vertebrata</taxon>
        <taxon>Euteleostomi</taxon>
        <taxon>Actinopterygii</taxon>
        <taxon>Neopterygii</taxon>
        <taxon>Teleostei</taxon>
        <taxon>Neoteleostei</taxon>
        <taxon>Acanthomorphata</taxon>
        <taxon>Gobiaria</taxon>
        <taxon>Gobiiformes</taxon>
        <taxon>Gobioidei</taxon>
        <taxon>Gobiidae</taxon>
        <taxon>Gobiinae</taxon>
        <taxon>Knipowitschia</taxon>
    </lineage>
</organism>